<evidence type="ECO:0000256" key="9">
    <source>
        <dbReference type="ARBA" id="ARBA00037841"/>
    </source>
</evidence>
<dbReference type="Proteomes" id="UP000518266">
    <property type="component" value="Unassembled WGS sequence"/>
</dbReference>
<keyword evidence="3 11" id="KW-0853">WD repeat</keyword>
<dbReference type="InterPro" id="IPR036322">
    <property type="entry name" value="WD40_repeat_dom_sf"/>
</dbReference>
<feature type="repeat" description="WD" evidence="11">
    <location>
        <begin position="307"/>
        <end position="348"/>
    </location>
</feature>
<keyword evidence="5" id="KW-0282">Flagellum</keyword>
<dbReference type="SMART" id="SM00320">
    <property type="entry name" value="WD40"/>
    <property type="match status" value="6"/>
</dbReference>
<evidence type="ECO:0000256" key="12">
    <source>
        <dbReference type="SAM" id="MobiDB-lite"/>
    </source>
</evidence>
<evidence type="ECO:0000256" key="6">
    <source>
        <dbReference type="ARBA" id="ARBA00023069"/>
    </source>
</evidence>
<keyword evidence="6" id="KW-0969">Cilium</keyword>
<dbReference type="CDD" id="cd00200">
    <property type="entry name" value="WD40"/>
    <property type="match status" value="1"/>
</dbReference>
<feature type="repeat" description="WD" evidence="11">
    <location>
        <begin position="187"/>
        <end position="228"/>
    </location>
</feature>
<feature type="repeat" description="WD" evidence="11">
    <location>
        <begin position="433"/>
        <end position="465"/>
    </location>
</feature>
<dbReference type="InterPro" id="IPR020472">
    <property type="entry name" value="WD40_PAC1"/>
</dbReference>
<keyword evidence="14" id="KW-1185">Reference proteome</keyword>
<dbReference type="SUPFAM" id="SSF50978">
    <property type="entry name" value="WD40 repeat-like"/>
    <property type="match status" value="1"/>
</dbReference>
<evidence type="ECO:0000256" key="4">
    <source>
        <dbReference type="ARBA" id="ARBA00022737"/>
    </source>
</evidence>
<feature type="repeat" description="WD" evidence="11">
    <location>
        <begin position="349"/>
        <end position="390"/>
    </location>
</feature>
<dbReference type="PROSITE" id="PS50082">
    <property type="entry name" value="WD_REPEATS_2"/>
    <property type="match status" value="6"/>
</dbReference>
<evidence type="ECO:0000256" key="3">
    <source>
        <dbReference type="ARBA" id="ARBA00022574"/>
    </source>
</evidence>
<organism evidence="13 14">
    <name type="scientific">Dissostichus mawsoni</name>
    <name type="common">Antarctic cod</name>
    <dbReference type="NCBI Taxonomy" id="36200"/>
    <lineage>
        <taxon>Eukaryota</taxon>
        <taxon>Metazoa</taxon>
        <taxon>Chordata</taxon>
        <taxon>Craniata</taxon>
        <taxon>Vertebrata</taxon>
        <taxon>Euteleostomi</taxon>
        <taxon>Actinopterygii</taxon>
        <taxon>Neopterygii</taxon>
        <taxon>Teleostei</taxon>
        <taxon>Neoteleostei</taxon>
        <taxon>Acanthomorphata</taxon>
        <taxon>Eupercaria</taxon>
        <taxon>Perciformes</taxon>
        <taxon>Notothenioidei</taxon>
        <taxon>Nototheniidae</taxon>
        <taxon>Dissostichus</taxon>
    </lineage>
</organism>
<keyword evidence="2" id="KW-0963">Cytoplasm</keyword>
<evidence type="ECO:0000313" key="14">
    <source>
        <dbReference type="Proteomes" id="UP000518266"/>
    </source>
</evidence>
<dbReference type="Pfam" id="PF00400">
    <property type="entry name" value="WD40"/>
    <property type="match status" value="6"/>
</dbReference>
<dbReference type="PROSITE" id="PS50294">
    <property type="entry name" value="WD_REPEATS_REGION"/>
    <property type="match status" value="6"/>
</dbReference>
<evidence type="ECO:0000256" key="8">
    <source>
        <dbReference type="ARBA" id="ARBA00023273"/>
    </source>
</evidence>
<dbReference type="AlphaFoldDB" id="A0A7J5YGX7"/>
<sequence length="465" mass="51305">MACSGHIFPAVPSSAAIKLHLLFPGADLLLIHHRFLRPVCSQRPGLMGTGAHSCILFPFEEQTPLGHGQPEGDEESHAYSPQNHSEQPWGEAEQDVVGDQEETLHHDEGLVPQEVRIILEYEKGGCLRTKSIDLLDLTPETSPEELLAEIQQSEPLITESRADQVKQLIVRLQQKQGQQDHHRFCFFKAHILPLTNVAFDKSGSRFITGSYDRTCRVWDTASGSELHTLEGHRNVVYAIAFNNPYGDKIATGSFDKTAKLWCAETGKCFHTFRGHTAEILWDVETGDEVATLPGHTAEVLSLRVHTLIGHSGEISNVHFNWDCSLIVTGSMDKTCKLWEAVSGECVATLTGHKEEVLDVCFDLSGQLVATASADGTARVFSVNTHQCLATLEGHDGEISKICFSPPGSRVLTASSDRTARLWDARSGVCLQVLEGHTDEIFSCVFNYEGDTIITGSKDNTCRIWY</sequence>
<evidence type="ECO:0000256" key="2">
    <source>
        <dbReference type="ARBA" id="ARBA00022490"/>
    </source>
</evidence>
<dbReference type="Gene3D" id="2.130.10.10">
    <property type="entry name" value="YVTN repeat-like/Quinoprotein amine dehydrogenase"/>
    <property type="match status" value="3"/>
</dbReference>
<comment type="subcellular location">
    <subcellularLocation>
        <location evidence="1">Cytoplasm</location>
        <location evidence="1">Cytoskeleton</location>
        <location evidence="1">Flagellum axoneme</location>
    </subcellularLocation>
    <subcellularLocation>
        <location evidence="9">Cytoplasm</location>
        <location evidence="9">Cytoskeleton</location>
        <location evidence="9">Flagellum basal body</location>
    </subcellularLocation>
</comment>
<protein>
    <recommendedName>
        <fullName evidence="10">Dynein assembly factor with WD repeat domains 1</fullName>
    </recommendedName>
</protein>
<dbReference type="PROSITE" id="PS00678">
    <property type="entry name" value="WD_REPEATS_1"/>
    <property type="match status" value="1"/>
</dbReference>
<evidence type="ECO:0000313" key="13">
    <source>
        <dbReference type="EMBL" id="KAF3848039.1"/>
    </source>
</evidence>
<accession>A0A7J5YGX7</accession>
<proteinExistence type="predicted"/>
<dbReference type="GO" id="GO:0070286">
    <property type="term" value="P:axonemal dynein complex assembly"/>
    <property type="evidence" value="ECO:0007669"/>
    <property type="project" value="UniProtKB-ARBA"/>
</dbReference>
<dbReference type="PRINTS" id="PR00320">
    <property type="entry name" value="GPROTEINBRPT"/>
</dbReference>
<dbReference type="InterPro" id="IPR019775">
    <property type="entry name" value="WD40_repeat_CS"/>
</dbReference>
<dbReference type="OrthoDB" id="674604at2759"/>
<comment type="caution">
    <text evidence="13">The sequence shown here is derived from an EMBL/GenBank/DDBJ whole genome shotgun (WGS) entry which is preliminary data.</text>
</comment>
<reference evidence="13 14" key="1">
    <citation type="submission" date="2020-03" db="EMBL/GenBank/DDBJ databases">
        <title>Dissostichus mawsoni Genome sequencing and assembly.</title>
        <authorList>
            <person name="Park H."/>
        </authorList>
    </citation>
    <scope>NUCLEOTIDE SEQUENCE [LARGE SCALE GENOMIC DNA]</scope>
    <source>
        <strain evidence="13">DM0001</strain>
        <tissue evidence="13">Muscle</tissue>
    </source>
</reference>
<name>A0A7J5YGX7_DISMA</name>
<dbReference type="EMBL" id="JAAKFY010000013">
    <property type="protein sequence ID" value="KAF3848039.1"/>
    <property type="molecule type" value="Genomic_DNA"/>
</dbReference>
<feature type="repeat" description="WD" evidence="11">
    <location>
        <begin position="391"/>
        <end position="432"/>
    </location>
</feature>
<keyword evidence="4" id="KW-0677">Repeat</keyword>
<dbReference type="InterPro" id="IPR001680">
    <property type="entry name" value="WD40_rpt"/>
</dbReference>
<evidence type="ECO:0000256" key="5">
    <source>
        <dbReference type="ARBA" id="ARBA00022846"/>
    </source>
</evidence>
<feature type="repeat" description="WD" evidence="11">
    <location>
        <begin position="229"/>
        <end position="271"/>
    </location>
</feature>
<dbReference type="PANTHER" id="PTHR19848:SF8">
    <property type="entry name" value="F-BOX AND WD REPEAT DOMAIN CONTAINING 7"/>
    <property type="match status" value="1"/>
</dbReference>
<evidence type="ECO:0000256" key="1">
    <source>
        <dbReference type="ARBA" id="ARBA00004611"/>
    </source>
</evidence>
<dbReference type="InterPro" id="IPR015943">
    <property type="entry name" value="WD40/YVTN_repeat-like_dom_sf"/>
</dbReference>
<keyword evidence="8" id="KW-0966">Cell projection</keyword>
<evidence type="ECO:0000256" key="7">
    <source>
        <dbReference type="ARBA" id="ARBA00023212"/>
    </source>
</evidence>
<gene>
    <name evidence="13" type="ORF">F7725_021067</name>
</gene>
<evidence type="ECO:0000256" key="11">
    <source>
        <dbReference type="PROSITE-ProRule" id="PRU00221"/>
    </source>
</evidence>
<evidence type="ECO:0000256" key="10">
    <source>
        <dbReference type="ARBA" id="ARBA00069109"/>
    </source>
</evidence>
<dbReference type="FunFam" id="2.130.10.10:FF:000250">
    <property type="entry name" value="Dynein assembly factor with WDR repeat domains 1"/>
    <property type="match status" value="1"/>
</dbReference>
<feature type="region of interest" description="Disordered" evidence="12">
    <location>
        <begin position="62"/>
        <end position="94"/>
    </location>
</feature>
<dbReference type="PANTHER" id="PTHR19848">
    <property type="entry name" value="WD40 REPEAT PROTEIN"/>
    <property type="match status" value="1"/>
</dbReference>
<keyword evidence="7" id="KW-0206">Cytoskeleton</keyword>